<organism evidence="2 3">
    <name type="scientific">Undibacterium luofuense</name>
    <dbReference type="NCBI Taxonomy" id="2828733"/>
    <lineage>
        <taxon>Bacteria</taxon>
        <taxon>Pseudomonadati</taxon>
        <taxon>Pseudomonadota</taxon>
        <taxon>Betaproteobacteria</taxon>
        <taxon>Burkholderiales</taxon>
        <taxon>Oxalobacteraceae</taxon>
        <taxon>Undibacterium</taxon>
    </lineage>
</organism>
<gene>
    <name evidence="2" type="ORF">KDM89_16885</name>
</gene>
<evidence type="ECO:0008006" key="4">
    <source>
        <dbReference type="Google" id="ProtNLM"/>
    </source>
</evidence>
<comment type="caution">
    <text evidence="2">The sequence shown here is derived from an EMBL/GenBank/DDBJ whole genome shotgun (WGS) entry which is preliminary data.</text>
</comment>
<evidence type="ECO:0000313" key="3">
    <source>
        <dbReference type="Proteomes" id="UP000680067"/>
    </source>
</evidence>
<evidence type="ECO:0000256" key="1">
    <source>
        <dbReference type="SAM" id="SignalP"/>
    </source>
</evidence>
<protein>
    <recommendedName>
        <fullName evidence="4">Lipoprotein</fullName>
    </recommendedName>
</protein>
<accession>A0A941DPJ8</accession>
<feature type="signal peptide" evidence="1">
    <location>
        <begin position="1"/>
        <end position="16"/>
    </location>
</feature>
<feature type="chain" id="PRO_5037576688" description="Lipoprotein" evidence="1">
    <location>
        <begin position="17"/>
        <end position="208"/>
    </location>
</feature>
<name>A0A941DPJ8_9BURK</name>
<proteinExistence type="predicted"/>
<dbReference type="PROSITE" id="PS51257">
    <property type="entry name" value="PROKAR_LIPOPROTEIN"/>
    <property type="match status" value="1"/>
</dbReference>
<sequence length="208" mass="22040">MKFRLFFVFLFTALLAGCLHQPYISQDGLKAPSTNVKPIELTQDVSIPTRLGLNFDLAVLVTKGVYVPVLEDDEGIYYKGPDDCVQVVTVVGGKVANTMDGGLWVPKSNVASKQLKIYSHEFSGKQYRTPVPVAQGTAGKSDVAAATINTAMVTAPAGASPVAAGATGGVVGGLLGALIEDAKIRKRMVLMTDALPYVVLEKALKKEE</sequence>
<keyword evidence="3" id="KW-1185">Reference proteome</keyword>
<dbReference type="EMBL" id="JAGSPN010000015">
    <property type="protein sequence ID" value="MBR7783824.1"/>
    <property type="molecule type" value="Genomic_DNA"/>
</dbReference>
<evidence type="ECO:0000313" key="2">
    <source>
        <dbReference type="EMBL" id="MBR7783824.1"/>
    </source>
</evidence>
<dbReference type="Proteomes" id="UP000680067">
    <property type="component" value="Unassembled WGS sequence"/>
</dbReference>
<reference evidence="2" key="1">
    <citation type="submission" date="2021-04" db="EMBL/GenBank/DDBJ databases">
        <title>novel species isolated from subtropical streams in China.</title>
        <authorList>
            <person name="Lu H."/>
        </authorList>
    </citation>
    <scope>NUCLEOTIDE SEQUENCE</scope>
    <source>
        <strain evidence="2">LFS511W</strain>
    </source>
</reference>
<dbReference type="RefSeq" id="WP_212689097.1">
    <property type="nucleotide sequence ID" value="NZ_JAGSPN010000015.1"/>
</dbReference>
<dbReference type="AlphaFoldDB" id="A0A941DPJ8"/>
<keyword evidence="1" id="KW-0732">Signal</keyword>